<gene>
    <name evidence="2" type="ORF">CCACVL1_15113</name>
</gene>
<dbReference type="Gramene" id="OMO77284">
    <property type="protein sequence ID" value="OMO77284"/>
    <property type="gene ID" value="CCACVL1_15113"/>
</dbReference>
<dbReference type="EMBL" id="AWWV01010766">
    <property type="protein sequence ID" value="OMO77284.1"/>
    <property type="molecule type" value="Genomic_DNA"/>
</dbReference>
<dbReference type="AlphaFoldDB" id="A0A1R3I3Y6"/>
<keyword evidence="3" id="KW-1185">Reference proteome</keyword>
<feature type="compositionally biased region" description="Polar residues" evidence="1">
    <location>
        <begin position="34"/>
        <end position="50"/>
    </location>
</feature>
<protein>
    <submittedName>
        <fullName evidence="2">Uncharacterized protein</fullName>
    </submittedName>
</protein>
<reference evidence="2 3" key="1">
    <citation type="submission" date="2013-09" db="EMBL/GenBank/DDBJ databases">
        <title>Corchorus capsularis genome sequencing.</title>
        <authorList>
            <person name="Alam M."/>
            <person name="Haque M.S."/>
            <person name="Islam M.S."/>
            <person name="Emdad E.M."/>
            <person name="Islam M.M."/>
            <person name="Ahmed B."/>
            <person name="Halim A."/>
            <person name="Hossen Q.M.M."/>
            <person name="Hossain M.Z."/>
            <person name="Ahmed R."/>
            <person name="Khan M.M."/>
            <person name="Islam R."/>
            <person name="Rashid M.M."/>
            <person name="Khan S.A."/>
            <person name="Rahman M.S."/>
            <person name="Alam M."/>
        </authorList>
    </citation>
    <scope>NUCLEOTIDE SEQUENCE [LARGE SCALE GENOMIC DNA]</scope>
    <source>
        <strain evidence="3">cv. CVL-1</strain>
        <tissue evidence="2">Whole seedling</tissue>
    </source>
</reference>
<organism evidence="2 3">
    <name type="scientific">Corchorus capsularis</name>
    <name type="common">Jute</name>
    <dbReference type="NCBI Taxonomy" id="210143"/>
    <lineage>
        <taxon>Eukaryota</taxon>
        <taxon>Viridiplantae</taxon>
        <taxon>Streptophyta</taxon>
        <taxon>Embryophyta</taxon>
        <taxon>Tracheophyta</taxon>
        <taxon>Spermatophyta</taxon>
        <taxon>Magnoliopsida</taxon>
        <taxon>eudicotyledons</taxon>
        <taxon>Gunneridae</taxon>
        <taxon>Pentapetalae</taxon>
        <taxon>rosids</taxon>
        <taxon>malvids</taxon>
        <taxon>Malvales</taxon>
        <taxon>Malvaceae</taxon>
        <taxon>Grewioideae</taxon>
        <taxon>Apeibeae</taxon>
        <taxon>Corchorus</taxon>
    </lineage>
</organism>
<comment type="caution">
    <text evidence="2">The sequence shown here is derived from an EMBL/GenBank/DDBJ whole genome shotgun (WGS) entry which is preliminary data.</text>
</comment>
<dbReference type="Proteomes" id="UP000188268">
    <property type="component" value="Unassembled WGS sequence"/>
</dbReference>
<evidence type="ECO:0000313" key="2">
    <source>
        <dbReference type="EMBL" id="OMO77284.1"/>
    </source>
</evidence>
<feature type="region of interest" description="Disordered" evidence="1">
    <location>
        <begin position="31"/>
        <end position="58"/>
    </location>
</feature>
<proteinExistence type="predicted"/>
<accession>A0A1R3I3Y6</accession>
<sequence length="58" mass="6342">MGSPLSVDMTPFNTDKKRLTEQLEINLFDDETGPESQSIQTKGPSRSTTRLIGIGGVF</sequence>
<name>A0A1R3I3Y6_COCAP</name>
<evidence type="ECO:0000256" key="1">
    <source>
        <dbReference type="SAM" id="MobiDB-lite"/>
    </source>
</evidence>
<evidence type="ECO:0000313" key="3">
    <source>
        <dbReference type="Proteomes" id="UP000188268"/>
    </source>
</evidence>